<dbReference type="AlphaFoldDB" id="A0A0B1Q467"/>
<dbReference type="Proteomes" id="UP000030826">
    <property type="component" value="Unassembled WGS sequence"/>
</dbReference>
<accession>A0A0B1Q467</accession>
<sequence length="517" mass="56837">MERGMENNILNTIKYYVELALRRPLTAILPAVAVVLVGLVVVMQLPRTYTSEAIIEVRSNQGPNPLIASTVGTERLQFIEQRVLARDQLLAFVNRLNLYPDIRGTMSDSRLAEMVRREISIIPLATEESQQFAGRSIFRLRFSYGDRELSARGASELVDMIIRENRKSRTNTAADTSQFLEREVAALSDSLAERDTAWRNFLEQNGDALPSRTTALVGELNTREQDLAEVNRQIAALDDEISLLEAQYRWNAPLADTASAARQRQLDELKGELAAKSSAMSDAHPEIRSLRSRIESLEAQIAGNAAATAGTDPATLSPELGLISERIELSKPRRAGLVQQQGELASRIDWLKATIARAPEVESQMAALERDRTAAQRSLEDMRAKLDTARVGLRLEEDQNVDQIQVVEAPEVPRYPSAPSRTKMMLLVLAAAGVAGAACLYLSDMMDKSIRGAFDLRRSLEGQSLVVIPDLHPRGEGLMRRIGLVSSLMIFVVAAGLATGQPASPQPREPIAPSVVA</sequence>
<keyword evidence="1" id="KW-0175">Coiled coil</keyword>
<comment type="caution">
    <text evidence="3">The sequence shown here is derived from an EMBL/GenBank/DDBJ whole genome shotgun (WGS) entry which is preliminary data.</text>
</comment>
<feature type="transmembrane region" description="Helical" evidence="2">
    <location>
        <begin position="424"/>
        <end position="442"/>
    </location>
</feature>
<proteinExistence type="predicted"/>
<evidence type="ECO:0000313" key="4">
    <source>
        <dbReference type="Proteomes" id="UP000030826"/>
    </source>
</evidence>
<dbReference type="PANTHER" id="PTHR32309:SF13">
    <property type="entry name" value="FERRIC ENTEROBACTIN TRANSPORT PROTEIN FEPE"/>
    <property type="match status" value="1"/>
</dbReference>
<dbReference type="GO" id="GO:0004713">
    <property type="term" value="F:protein tyrosine kinase activity"/>
    <property type="evidence" value="ECO:0007669"/>
    <property type="project" value="TreeGrafter"/>
</dbReference>
<evidence type="ECO:0008006" key="5">
    <source>
        <dbReference type="Google" id="ProtNLM"/>
    </source>
</evidence>
<feature type="transmembrane region" description="Helical" evidence="2">
    <location>
        <begin position="482"/>
        <end position="500"/>
    </location>
</feature>
<keyword evidence="2" id="KW-1133">Transmembrane helix</keyword>
<reference evidence="3 4" key="1">
    <citation type="submission" date="2014-09" db="EMBL/GenBank/DDBJ databases">
        <title>Isolation and characterization of Aurantimonas altamirensis ON-56566 from clinical sample following a dog bite.</title>
        <authorList>
            <person name="Eshaghi A."/>
            <person name="Li A."/>
            <person name="Shahinas D."/>
            <person name="Bahn P."/>
            <person name="Kus J.V."/>
            <person name="Patel S.N."/>
        </authorList>
    </citation>
    <scope>NUCLEOTIDE SEQUENCE [LARGE SCALE GENOMIC DNA]</scope>
    <source>
        <strain evidence="3 4">ON-56566</strain>
    </source>
</reference>
<name>A0A0B1Q467_9HYPH</name>
<evidence type="ECO:0000313" key="3">
    <source>
        <dbReference type="EMBL" id="KHJ54171.1"/>
    </source>
</evidence>
<dbReference type="Gene3D" id="1.10.287.1490">
    <property type="match status" value="1"/>
</dbReference>
<dbReference type="STRING" id="370622.LA66_11925"/>
<organism evidence="3 4">
    <name type="scientific">Aureimonas altamirensis</name>
    <dbReference type="NCBI Taxonomy" id="370622"/>
    <lineage>
        <taxon>Bacteria</taxon>
        <taxon>Pseudomonadati</taxon>
        <taxon>Pseudomonadota</taxon>
        <taxon>Alphaproteobacteria</taxon>
        <taxon>Hyphomicrobiales</taxon>
        <taxon>Aurantimonadaceae</taxon>
        <taxon>Aureimonas</taxon>
    </lineage>
</organism>
<dbReference type="GO" id="GO:0005886">
    <property type="term" value="C:plasma membrane"/>
    <property type="evidence" value="ECO:0007669"/>
    <property type="project" value="TreeGrafter"/>
</dbReference>
<keyword evidence="2" id="KW-0812">Transmembrane</keyword>
<dbReference type="PANTHER" id="PTHR32309">
    <property type="entry name" value="TYROSINE-PROTEIN KINASE"/>
    <property type="match status" value="1"/>
</dbReference>
<gene>
    <name evidence="3" type="ORF">LA66_11925</name>
</gene>
<dbReference type="EMBL" id="JRFJ01000003">
    <property type="protein sequence ID" value="KHJ54171.1"/>
    <property type="molecule type" value="Genomic_DNA"/>
</dbReference>
<dbReference type="InterPro" id="IPR050445">
    <property type="entry name" value="Bact_polysacc_biosynth/exp"/>
</dbReference>
<evidence type="ECO:0000256" key="2">
    <source>
        <dbReference type="SAM" id="Phobius"/>
    </source>
</evidence>
<feature type="coiled-coil region" evidence="1">
    <location>
        <begin position="220"/>
        <end position="247"/>
    </location>
</feature>
<keyword evidence="2" id="KW-0472">Membrane</keyword>
<feature type="coiled-coil region" evidence="1">
    <location>
        <begin position="351"/>
        <end position="385"/>
    </location>
</feature>
<feature type="transmembrane region" description="Helical" evidence="2">
    <location>
        <begin position="25"/>
        <end position="45"/>
    </location>
</feature>
<protein>
    <recommendedName>
        <fullName evidence="5">Polysaccharide chain length determinant N-terminal domain-containing protein</fullName>
    </recommendedName>
</protein>
<evidence type="ECO:0000256" key="1">
    <source>
        <dbReference type="SAM" id="Coils"/>
    </source>
</evidence>